<keyword evidence="2" id="KW-1185">Reference proteome</keyword>
<gene>
    <name evidence="1" type="primary">PIK1_1</name>
    <name evidence="1" type="ORF">H4S07_004189</name>
</gene>
<proteinExistence type="predicted"/>
<sequence length="909" mass="100414">MAGAGSSVNSVPETSEAHGEACGRVVEPTSAASDNSASSSESFSPLQRAVSSGRPRTPSGRTSIDSCRTVAVMETLERPRSMLASTGLTIDAIPKDSTTAISRKSYLSKATKQFQRNAKVLGRRMSRPIDSAKAVTDSGNHTANTIDRAVGDSGIHDSCDDRAATMRVTLEDMTVFMEGERLKLERRTGYFSAEIKFMTTLMDISQRVCAVSRLGRQQFLKAELTLLNHNLDKSTCIPLWCPDSNGLCHHRIVRIPTEDTVVLNSAERAPYLLTLEVLEPERSDHAESVWSASVVGEGSGLATLATDSTVPDVRGIRSDPIALYVDPSELCEGSPSKEKSVDAFPATPVAPRPPSLVLSKTPRTLMSPGTGEDVDEQLMTEVFGDIDNISDIPDTPLSPSARHRQFGSYDVNGQRTPAKDNPRAISSFVASAKKQESLDLGREASPADTRYTSNPPQRENSPALLAVPPLEARTTTSRAFISQEEIRARMRTASVLLAQLARQQKALGIKVANLVVPQPANIPDGDGTKVKSDMSETMKRRSKLGNATSQALAMEEIREKLVREMMQLEELRLKQPGLDSMPGSAVVDDGTSQTAEDDIGFHEVEFKDDPSAKVLKEDWESKKARIRRTSPYGRRKNWNLLSVIVKEGADLRQEQLALQLIREMQRIWQREQIDVFVQYYRIMVTGEGCGLMETITNTVSVHSIKKEFYSRNAGYVGPPYTLYNYFVSSYGTPDTQRFRDAQDNFMRSLVPYSLITYVLQIRDRHNGNILLDTAGHIIHIDFGFMLYNSPGSVGFEQAPFKFPMEYVDILGGRGSAKFEEFRQLLTKAFLGMRKHADNVCLLVEMMLKDSPLPCLGGGAATVTALRDRFHLTLSEQQAEELVESLLLSSCDNITTRMYDAFQYYSNGIL</sequence>
<comment type="caution">
    <text evidence="1">The sequence shown here is derived from an EMBL/GenBank/DDBJ whole genome shotgun (WGS) entry which is preliminary data.</text>
</comment>
<dbReference type="EMBL" id="JANBUP010001610">
    <property type="protein sequence ID" value="KAJ2804628.1"/>
    <property type="molecule type" value="Genomic_DNA"/>
</dbReference>
<dbReference type="EC" id="2.7.1.67" evidence="1"/>
<evidence type="ECO:0000313" key="2">
    <source>
        <dbReference type="Proteomes" id="UP001140096"/>
    </source>
</evidence>
<dbReference type="Proteomes" id="UP001140096">
    <property type="component" value="Unassembled WGS sequence"/>
</dbReference>
<name>A0ACC1LBJ9_9FUNG</name>
<organism evidence="1 2">
    <name type="scientific">Coemansia furcata</name>
    <dbReference type="NCBI Taxonomy" id="417177"/>
    <lineage>
        <taxon>Eukaryota</taxon>
        <taxon>Fungi</taxon>
        <taxon>Fungi incertae sedis</taxon>
        <taxon>Zoopagomycota</taxon>
        <taxon>Kickxellomycotina</taxon>
        <taxon>Kickxellomycetes</taxon>
        <taxon>Kickxellales</taxon>
        <taxon>Kickxellaceae</taxon>
        <taxon>Coemansia</taxon>
    </lineage>
</organism>
<protein>
    <submittedName>
        <fullName evidence="1">Phosphatidylinositol 4-kinase pik1alpha (PI4-kinase)(PtdIns-4-kinase)</fullName>
        <ecNumber evidence="1">2.7.1.67</ecNumber>
    </submittedName>
</protein>
<accession>A0ACC1LBJ9</accession>
<evidence type="ECO:0000313" key="1">
    <source>
        <dbReference type="EMBL" id="KAJ2804628.1"/>
    </source>
</evidence>
<keyword evidence="1" id="KW-0808">Transferase</keyword>
<reference evidence="1" key="1">
    <citation type="submission" date="2022-07" db="EMBL/GenBank/DDBJ databases">
        <title>Phylogenomic reconstructions and comparative analyses of Kickxellomycotina fungi.</title>
        <authorList>
            <person name="Reynolds N.K."/>
            <person name="Stajich J.E."/>
            <person name="Barry K."/>
            <person name="Grigoriev I.V."/>
            <person name="Crous P."/>
            <person name="Smith M.E."/>
        </authorList>
    </citation>
    <scope>NUCLEOTIDE SEQUENCE</scope>
    <source>
        <strain evidence="1">CBS 102833</strain>
    </source>
</reference>